<keyword evidence="4" id="KW-1185">Reference proteome</keyword>
<feature type="domain" description="DUF3669" evidence="2">
    <location>
        <begin position="236"/>
        <end position="286"/>
    </location>
</feature>
<gene>
    <name evidence="3" type="ORF">EIP91_005219</name>
</gene>
<accession>A0A4R0R7G6</accession>
<comment type="caution">
    <text evidence="3">The sequence shown here is derived from an EMBL/GenBank/DDBJ whole genome shotgun (WGS) entry which is preliminary data.</text>
</comment>
<organism evidence="3 4">
    <name type="scientific">Steccherinum ochraceum</name>
    <dbReference type="NCBI Taxonomy" id="92696"/>
    <lineage>
        <taxon>Eukaryota</taxon>
        <taxon>Fungi</taxon>
        <taxon>Dikarya</taxon>
        <taxon>Basidiomycota</taxon>
        <taxon>Agaricomycotina</taxon>
        <taxon>Agaricomycetes</taxon>
        <taxon>Polyporales</taxon>
        <taxon>Steccherinaceae</taxon>
        <taxon>Steccherinum</taxon>
    </lineage>
</organism>
<dbReference type="AlphaFoldDB" id="A0A4R0R7G6"/>
<evidence type="ECO:0000259" key="2">
    <source>
        <dbReference type="Pfam" id="PF12417"/>
    </source>
</evidence>
<dbReference type="Pfam" id="PF12417">
    <property type="entry name" value="DUF3669"/>
    <property type="match status" value="1"/>
</dbReference>
<evidence type="ECO:0000313" key="4">
    <source>
        <dbReference type="Proteomes" id="UP000292702"/>
    </source>
</evidence>
<reference evidence="3 4" key="1">
    <citation type="submission" date="2018-11" db="EMBL/GenBank/DDBJ databases">
        <title>Genome assembly of Steccherinum ochraceum LE-BIN_3174, the white-rot fungus of the Steccherinaceae family (The Residual Polyporoid clade, Polyporales, Basidiomycota).</title>
        <authorList>
            <person name="Fedorova T.V."/>
            <person name="Glazunova O.A."/>
            <person name="Landesman E.O."/>
            <person name="Moiseenko K.V."/>
            <person name="Psurtseva N.V."/>
            <person name="Savinova O.S."/>
            <person name="Shakhova N.V."/>
            <person name="Tyazhelova T.V."/>
            <person name="Vasina D.V."/>
        </authorList>
    </citation>
    <scope>NUCLEOTIDE SEQUENCE [LARGE SCALE GENOMIC DNA]</scope>
    <source>
        <strain evidence="3 4">LE-BIN_3174</strain>
    </source>
</reference>
<name>A0A4R0R7G6_9APHY</name>
<dbReference type="InterPro" id="IPR022137">
    <property type="entry name" value="Znf_prot_DUF3669"/>
</dbReference>
<dbReference type="EMBL" id="RWJN01000288">
    <property type="protein sequence ID" value="TCD63580.1"/>
    <property type="molecule type" value="Genomic_DNA"/>
</dbReference>
<dbReference type="PANTHER" id="PTHR40780:SF2">
    <property type="entry name" value="DUF3669 DOMAIN-CONTAINING PROTEIN"/>
    <property type="match status" value="1"/>
</dbReference>
<evidence type="ECO:0000256" key="1">
    <source>
        <dbReference type="SAM" id="MobiDB-lite"/>
    </source>
</evidence>
<evidence type="ECO:0000313" key="3">
    <source>
        <dbReference type="EMBL" id="TCD63580.1"/>
    </source>
</evidence>
<feature type="region of interest" description="Disordered" evidence="1">
    <location>
        <begin position="314"/>
        <end position="335"/>
    </location>
</feature>
<dbReference type="PANTHER" id="PTHR40780">
    <property type="entry name" value="DUF3669 DOMAIN-CONTAINING PROTEIN"/>
    <property type="match status" value="1"/>
</dbReference>
<protein>
    <recommendedName>
        <fullName evidence="2">DUF3669 domain-containing protein</fullName>
    </recommendedName>
</protein>
<feature type="compositionally biased region" description="Low complexity" evidence="1">
    <location>
        <begin position="322"/>
        <end position="335"/>
    </location>
</feature>
<dbReference type="Proteomes" id="UP000292702">
    <property type="component" value="Unassembled WGS sequence"/>
</dbReference>
<proteinExistence type="predicted"/>
<sequence>MTHTASAIDEPPVVKIGAGSFATVYVVRGGPIAYKQVAQDSDAQDLHREYDFLITIYTECTTDSFFAIPRALACNDPAAKNDGFVSTCPVPSSYARRRPNRLGLFMTPSLMAPFDRATYAMDRVHALPYGASKSIVRAYFPRSLQDATIALCRLYFGKVYPKTPLPKFVSTNNFPLDEQRYTKLFEDFSHLLQPADEVARGMGEILAKLHYKARVDGRDIEFVLGGTGGADFTYFIIDFNQVRAWTKGSDVAMLVSSFFDNDPYYPRPIPTNPLYTSFKRGYLEVCEPEDCTFAEIFLQAIEAEQAKRTSRLKILDGSSRPSSTETIEQSEQSLL</sequence>
<dbReference type="OrthoDB" id="2993351at2759"/>